<reference evidence="4" key="1">
    <citation type="submission" date="2016-11" db="UniProtKB">
        <authorList>
            <consortium name="WormBaseParasite"/>
        </authorList>
    </citation>
    <scope>IDENTIFICATION</scope>
</reference>
<feature type="compositionally biased region" description="Basic residues" evidence="2">
    <location>
        <begin position="624"/>
        <end position="639"/>
    </location>
</feature>
<dbReference type="AlphaFoldDB" id="A0A1I7Y335"/>
<evidence type="ECO:0000313" key="4">
    <source>
        <dbReference type="WBParaSite" id="L893_g12104.t1"/>
    </source>
</evidence>
<keyword evidence="1" id="KW-0503">Monooxygenase</keyword>
<dbReference type="PANTHER" id="PTHR24284:SF1">
    <property type="entry name" value="CYTOCHROME P450 FAMILY"/>
    <property type="match status" value="1"/>
</dbReference>
<evidence type="ECO:0000256" key="2">
    <source>
        <dbReference type="SAM" id="MobiDB-lite"/>
    </source>
</evidence>
<feature type="region of interest" description="Disordered" evidence="2">
    <location>
        <begin position="471"/>
        <end position="490"/>
    </location>
</feature>
<organism evidence="3 4">
    <name type="scientific">Steinernema glaseri</name>
    <dbReference type="NCBI Taxonomy" id="37863"/>
    <lineage>
        <taxon>Eukaryota</taxon>
        <taxon>Metazoa</taxon>
        <taxon>Ecdysozoa</taxon>
        <taxon>Nematoda</taxon>
        <taxon>Chromadorea</taxon>
        <taxon>Rhabditida</taxon>
        <taxon>Tylenchina</taxon>
        <taxon>Panagrolaimomorpha</taxon>
        <taxon>Strongyloidoidea</taxon>
        <taxon>Steinernematidae</taxon>
        <taxon>Steinernema</taxon>
    </lineage>
</organism>
<feature type="region of interest" description="Disordered" evidence="2">
    <location>
        <begin position="619"/>
        <end position="654"/>
    </location>
</feature>
<dbReference type="InterPro" id="IPR036396">
    <property type="entry name" value="Cyt_P450_sf"/>
</dbReference>
<dbReference type="GO" id="GO:0005506">
    <property type="term" value="F:iron ion binding"/>
    <property type="evidence" value="ECO:0007669"/>
    <property type="project" value="InterPro"/>
</dbReference>
<dbReference type="GO" id="GO:0004497">
    <property type="term" value="F:monooxygenase activity"/>
    <property type="evidence" value="ECO:0007669"/>
    <property type="project" value="UniProtKB-KW"/>
</dbReference>
<evidence type="ECO:0000313" key="3">
    <source>
        <dbReference type="Proteomes" id="UP000095287"/>
    </source>
</evidence>
<dbReference type="WBParaSite" id="L893_g12104.t1">
    <property type="protein sequence ID" value="L893_g12104.t1"/>
    <property type="gene ID" value="L893_g12104"/>
</dbReference>
<dbReference type="Gene3D" id="1.10.630.10">
    <property type="entry name" value="Cytochrome P450"/>
    <property type="match status" value="1"/>
</dbReference>
<name>A0A1I7Y335_9BILA</name>
<accession>A0A1I7Y335</accession>
<dbReference type="GO" id="GO:0020037">
    <property type="term" value="F:heme binding"/>
    <property type="evidence" value="ECO:0007669"/>
    <property type="project" value="InterPro"/>
</dbReference>
<dbReference type="SUPFAM" id="SSF48264">
    <property type="entry name" value="Cytochrome P450"/>
    <property type="match status" value="1"/>
</dbReference>
<keyword evidence="1" id="KW-0560">Oxidoreductase</keyword>
<evidence type="ECO:0000256" key="1">
    <source>
        <dbReference type="ARBA" id="ARBA00023033"/>
    </source>
</evidence>
<dbReference type="PANTHER" id="PTHR24284">
    <property type="entry name" value="CYTOCHROME P450 FAMILY"/>
    <property type="match status" value="1"/>
</dbReference>
<proteinExistence type="predicted"/>
<sequence>MWSIVFTFRENIFYIICPVFLWVFTFCAWKTFFNLLILYTVIHGLLDWFTRFYLLRRRLPPGPFPYPLVGNLLQIWPNRMENEKLLAMADVYGPIFTIFLPNPIVVVCEQNKMHSIVLDGRPLRASPDNAPNLLRPQFCLSAQERKTGIHVDKWTCQNPTFLRFIKDGRGPQCARLQRQTDVLLDDICILLRKSAEEIIEFDLAKHMKKAAISMETLVELAASDSLFTRLFLSQRACAENYATNRSLLAEEIKKDIEKMRLDVKNENPAESFIEKYAMLNFEPLARAPGQKYRFAEGQSDSLITVCIDVIEQTIRPLVVIIDNSMSWFLANPRVQQRLFDELQENRSKPYRDFYNRDLLRRFIHEFMRQFCENEWHNISETAQELVFEGFTLPAHSTIVNIVVKRPAHQPLEVDTSPLPKYRCMCDAIVWKILAHLYTNIVDNFIVTECKGVMNPDASAAPLCTVEYRPKKEPPIRTPSEDPTPWETGSVPIGEKVRISRQPTIFGEPIIAHLPVTDGRLSPSPKIERTKSSVSTLFNFIRRNNNGEAPIDKSKTKEKKSFLSTFLGRPRAFTQSSKYAKQQTIVEEAKGEDEVGPVSRSRAVTISSPMKPRNTLNAVRGIFGGKKKEKSTRRRRKRRPSLPLPDSIPEDSKGELLPPVLRIEYTA</sequence>
<dbReference type="GO" id="GO:0016705">
    <property type="term" value="F:oxidoreductase activity, acting on paired donors, with incorporation or reduction of molecular oxygen"/>
    <property type="evidence" value="ECO:0007669"/>
    <property type="project" value="InterPro"/>
</dbReference>
<keyword evidence="3" id="KW-1185">Reference proteome</keyword>
<protein>
    <submittedName>
        <fullName evidence="4">Cytochrome P450</fullName>
    </submittedName>
</protein>
<dbReference type="Proteomes" id="UP000095287">
    <property type="component" value="Unplaced"/>
</dbReference>